<dbReference type="PANTHER" id="PTHR21621:SF0">
    <property type="entry name" value="BETA-CITRYLGLUTAMATE SYNTHASE B-RELATED"/>
    <property type="match status" value="1"/>
</dbReference>
<sequence>MNDPRDVVLLVTHSGDHYTIDRVAEELARRRVRPRRVDCDRFPTELSLTAALDVDPGAARRTLRDAHGSVDGDAVRAVWMRRLWPAALDPELDPELRDACRAESMAALLGFLDGLHDRRMVNRIDADRAAANKLRQLRIARRLGLRIPRTLVTNDPAEVVAFSERLGGRMVTKMLTPLTQSMSGRGPFVHTSIVRPEDLDDLEGLRHCPMVFQEHVPKAHELRVAVVATAGGGRCFAAAIDATGSDAGQVDWRKAAPDQAAWRRGSLPDDVAARLLELVVALGLVYGAVDLIVTPEGEHVFLEINPAGEWGMLERDAGLPIAAALADALLEE</sequence>
<dbReference type="InterPro" id="IPR011761">
    <property type="entry name" value="ATP-grasp"/>
</dbReference>
<dbReference type="Gene3D" id="3.30.470.20">
    <property type="entry name" value="ATP-grasp fold, B domain"/>
    <property type="match status" value="1"/>
</dbReference>
<evidence type="ECO:0000259" key="2">
    <source>
        <dbReference type="PROSITE" id="PS50975"/>
    </source>
</evidence>
<keyword evidence="1" id="KW-0547">Nucleotide-binding</keyword>
<feature type="domain" description="ATP-grasp" evidence="2">
    <location>
        <begin position="137"/>
        <end position="330"/>
    </location>
</feature>
<dbReference type="Proteomes" id="UP001139031">
    <property type="component" value="Unassembled WGS sequence"/>
</dbReference>
<evidence type="ECO:0000313" key="4">
    <source>
        <dbReference type="Proteomes" id="UP001139031"/>
    </source>
</evidence>
<dbReference type="InterPro" id="IPR048936">
    <property type="entry name" value="MvdD-like_ATPgrasp"/>
</dbReference>
<name>A0ABS7TR89_9BACT</name>
<protein>
    <submittedName>
        <fullName evidence="3">MvdC family ATP-grasp ribosomal peptide maturase</fullName>
    </submittedName>
</protein>
<dbReference type="Pfam" id="PF21068">
    <property type="entry name" value="ATPgraspMvdD"/>
    <property type="match status" value="1"/>
</dbReference>
<dbReference type="EMBL" id="JAIRAU010000019">
    <property type="protein sequence ID" value="MBZ5710735.1"/>
    <property type="molecule type" value="Genomic_DNA"/>
</dbReference>
<proteinExistence type="predicted"/>
<dbReference type="PROSITE" id="PS50975">
    <property type="entry name" value="ATP_GRASP"/>
    <property type="match status" value="1"/>
</dbReference>
<keyword evidence="1" id="KW-0067">ATP-binding</keyword>
<dbReference type="SUPFAM" id="SSF56059">
    <property type="entry name" value="Glutathione synthetase ATP-binding domain-like"/>
    <property type="match status" value="1"/>
</dbReference>
<reference evidence="3" key="1">
    <citation type="submission" date="2021-08" db="EMBL/GenBank/DDBJ databases">
        <authorList>
            <person name="Stevens D.C."/>
        </authorList>
    </citation>
    <scope>NUCLEOTIDE SEQUENCE</scope>
    <source>
        <strain evidence="3">DSM 53165</strain>
    </source>
</reference>
<accession>A0ABS7TR89</accession>
<dbReference type="PANTHER" id="PTHR21621">
    <property type="entry name" value="RIBOSOMAL PROTEIN S6 MODIFICATION PROTEIN"/>
    <property type="match status" value="1"/>
</dbReference>
<keyword evidence="4" id="KW-1185">Reference proteome</keyword>
<organism evidence="3 4">
    <name type="scientific">Nannocystis pusilla</name>
    <dbReference type="NCBI Taxonomy" id="889268"/>
    <lineage>
        <taxon>Bacteria</taxon>
        <taxon>Pseudomonadati</taxon>
        <taxon>Myxococcota</taxon>
        <taxon>Polyangia</taxon>
        <taxon>Nannocystales</taxon>
        <taxon>Nannocystaceae</taxon>
        <taxon>Nannocystis</taxon>
    </lineage>
</organism>
<comment type="caution">
    <text evidence="3">The sequence shown here is derived from an EMBL/GenBank/DDBJ whole genome shotgun (WGS) entry which is preliminary data.</text>
</comment>
<gene>
    <name evidence="3" type="ORF">K7C98_15845</name>
</gene>
<evidence type="ECO:0000256" key="1">
    <source>
        <dbReference type="PROSITE-ProRule" id="PRU00409"/>
    </source>
</evidence>
<evidence type="ECO:0000313" key="3">
    <source>
        <dbReference type="EMBL" id="MBZ5710735.1"/>
    </source>
</evidence>
<dbReference type="RefSeq" id="WP_224192505.1">
    <property type="nucleotide sequence ID" value="NZ_JAIRAU010000019.1"/>
</dbReference>